<dbReference type="AlphaFoldDB" id="A0A9D4E6N9"/>
<gene>
    <name evidence="2" type="ORF">DPMN_176306</name>
</gene>
<protein>
    <submittedName>
        <fullName evidence="2">Uncharacterized protein</fullName>
    </submittedName>
</protein>
<reference evidence="2" key="1">
    <citation type="journal article" date="2019" name="bioRxiv">
        <title>The Genome of the Zebra Mussel, Dreissena polymorpha: A Resource for Invasive Species Research.</title>
        <authorList>
            <person name="McCartney M.A."/>
            <person name="Auch B."/>
            <person name="Kono T."/>
            <person name="Mallez S."/>
            <person name="Zhang Y."/>
            <person name="Obille A."/>
            <person name="Becker A."/>
            <person name="Abrahante J.E."/>
            <person name="Garbe J."/>
            <person name="Badalamenti J.P."/>
            <person name="Herman A."/>
            <person name="Mangelson H."/>
            <person name="Liachko I."/>
            <person name="Sullivan S."/>
            <person name="Sone E.D."/>
            <person name="Koren S."/>
            <person name="Silverstein K.A.T."/>
            <person name="Beckman K.B."/>
            <person name="Gohl D.M."/>
        </authorList>
    </citation>
    <scope>NUCLEOTIDE SEQUENCE</scope>
    <source>
        <strain evidence="2">Duluth1</strain>
        <tissue evidence="2">Whole animal</tissue>
    </source>
</reference>
<dbReference type="EMBL" id="JAIWYP010000009">
    <property type="protein sequence ID" value="KAH3774912.1"/>
    <property type="molecule type" value="Genomic_DNA"/>
</dbReference>
<proteinExistence type="predicted"/>
<evidence type="ECO:0000256" key="1">
    <source>
        <dbReference type="SAM" id="MobiDB-lite"/>
    </source>
</evidence>
<accession>A0A9D4E6N9</accession>
<name>A0A9D4E6N9_DREPO</name>
<reference evidence="2" key="2">
    <citation type="submission" date="2020-11" db="EMBL/GenBank/DDBJ databases">
        <authorList>
            <person name="McCartney M.A."/>
            <person name="Auch B."/>
            <person name="Kono T."/>
            <person name="Mallez S."/>
            <person name="Becker A."/>
            <person name="Gohl D.M."/>
            <person name="Silverstein K.A.T."/>
            <person name="Koren S."/>
            <person name="Bechman K.B."/>
            <person name="Herman A."/>
            <person name="Abrahante J.E."/>
            <person name="Garbe J."/>
        </authorList>
    </citation>
    <scope>NUCLEOTIDE SEQUENCE</scope>
    <source>
        <strain evidence="2">Duluth1</strain>
        <tissue evidence="2">Whole animal</tissue>
    </source>
</reference>
<feature type="region of interest" description="Disordered" evidence="1">
    <location>
        <begin position="46"/>
        <end position="80"/>
    </location>
</feature>
<organism evidence="2 3">
    <name type="scientific">Dreissena polymorpha</name>
    <name type="common">Zebra mussel</name>
    <name type="synonym">Mytilus polymorpha</name>
    <dbReference type="NCBI Taxonomy" id="45954"/>
    <lineage>
        <taxon>Eukaryota</taxon>
        <taxon>Metazoa</taxon>
        <taxon>Spiralia</taxon>
        <taxon>Lophotrochozoa</taxon>
        <taxon>Mollusca</taxon>
        <taxon>Bivalvia</taxon>
        <taxon>Autobranchia</taxon>
        <taxon>Heteroconchia</taxon>
        <taxon>Euheterodonta</taxon>
        <taxon>Imparidentia</taxon>
        <taxon>Neoheterodontei</taxon>
        <taxon>Myida</taxon>
        <taxon>Dreissenoidea</taxon>
        <taxon>Dreissenidae</taxon>
        <taxon>Dreissena</taxon>
    </lineage>
</organism>
<evidence type="ECO:0000313" key="3">
    <source>
        <dbReference type="Proteomes" id="UP000828390"/>
    </source>
</evidence>
<evidence type="ECO:0000313" key="2">
    <source>
        <dbReference type="EMBL" id="KAH3774912.1"/>
    </source>
</evidence>
<comment type="caution">
    <text evidence="2">The sequence shown here is derived from an EMBL/GenBank/DDBJ whole genome shotgun (WGS) entry which is preliminary data.</text>
</comment>
<keyword evidence="3" id="KW-1185">Reference proteome</keyword>
<sequence length="132" mass="15107">MKSKEHPRQGLKLLDLEDDKPSIEPVKLLAESLVREESAIEISSQIKRQLAEMPKSTPERTPKPPTPEAISSTIPADDQDQEEFQLLDDFDIDENFIRMIEDTLDNKNLEHDYAGNGEFLHIFFSLAQENDV</sequence>
<dbReference type="Proteomes" id="UP000828390">
    <property type="component" value="Unassembled WGS sequence"/>
</dbReference>